<dbReference type="GO" id="GO:0003700">
    <property type="term" value="F:DNA-binding transcription factor activity"/>
    <property type="evidence" value="ECO:0007669"/>
    <property type="project" value="InterPro"/>
</dbReference>
<accession>A0A1M6YLW6</accession>
<organism evidence="6 7">
    <name type="scientific">Roseovarius marisflavi</name>
    <dbReference type="NCBI Taxonomy" id="1054996"/>
    <lineage>
        <taxon>Bacteria</taxon>
        <taxon>Pseudomonadati</taxon>
        <taxon>Pseudomonadota</taxon>
        <taxon>Alphaproteobacteria</taxon>
        <taxon>Rhodobacterales</taxon>
        <taxon>Roseobacteraceae</taxon>
        <taxon>Roseovarius</taxon>
    </lineage>
</organism>
<dbReference type="InterPro" id="IPR050176">
    <property type="entry name" value="LTTR"/>
</dbReference>
<proteinExistence type="inferred from homology"/>
<dbReference type="GO" id="GO:0003677">
    <property type="term" value="F:DNA binding"/>
    <property type="evidence" value="ECO:0007669"/>
    <property type="project" value="UniProtKB-KW"/>
</dbReference>
<evidence type="ECO:0000256" key="2">
    <source>
        <dbReference type="ARBA" id="ARBA00023015"/>
    </source>
</evidence>
<dbReference type="RefSeq" id="WP_073197045.1">
    <property type="nucleotide sequence ID" value="NZ_FRBN01000007.1"/>
</dbReference>
<dbReference type="InterPro" id="IPR036388">
    <property type="entry name" value="WH-like_DNA-bd_sf"/>
</dbReference>
<dbReference type="PANTHER" id="PTHR30579">
    <property type="entry name" value="TRANSCRIPTIONAL REGULATOR"/>
    <property type="match status" value="1"/>
</dbReference>
<evidence type="ECO:0000256" key="1">
    <source>
        <dbReference type="ARBA" id="ARBA00009437"/>
    </source>
</evidence>
<keyword evidence="7" id="KW-1185">Reference proteome</keyword>
<dbReference type="NCBIfam" id="NF002964">
    <property type="entry name" value="PRK03635.1"/>
    <property type="match status" value="1"/>
</dbReference>
<comment type="similarity">
    <text evidence="1">Belongs to the LysR transcriptional regulatory family.</text>
</comment>
<dbReference type="NCBIfam" id="NF009888">
    <property type="entry name" value="PRK13348.1"/>
    <property type="match status" value="1"/>
</dbReference>
<dbReference type="Gene3D" id="1.10.10.10">
    <property type="entry name" value="Winged helix-like DNA-binding domain superfamily/Winged helix DNA-binding domain"/>
    <property type="match status" value="1"/>
</dbReference>
<dbReference type="PRINTS" id="PR00039">
    <property type="entry name" value="HTHLYSR"/>
</dbReference>
<evidence type="ECO:0000256" key="4">
    <source>
        <dbReference type="ARBA" id="ARBA00023163"/>
    </source>
</evidence>
<name>A0A1M6YLW6_9RHOB</name>
<evidence type="ECO:0000313" key="7">
    <source>
        <dbReference type="Proteomes" id="UP000184191"/>
    </source>
</evidence>
<dbReference type="InterPro" id="IPR036390">
    <property type="entry name" value="WH_DNA-bd_sf"/>
</dbReference>
<keyword evidence="3" id="KW-0238">DNA-binding</keyword>
<dbReference type="AlphaFoldDB" id="A0A1M6YLW6"/>
<reference evidence="7" key="1">
    <citation type="submission" date="2016-11" db="EMBL/GenBank/DDBJ databases">
        <authorList>
            <person name="Varghese N."/>
            <person name="Submissions S."/>
        </authorList>
    </citation>
    <scope>NUCLEOTIDE SEQUENCE [LARGE SCALE GENOMIC DNA]</scope>
    <source>
        <strain evidence="7">DSM 29327</strain>
    </source>
</reference>
<evidence type="ECO:0000256" key="3">
    <source>
        <dbReference type="ARBA" id="ARBA00023125"/>
    </source>
</evidence>
<dbReference type="InterPro" id="IPR017685">
    <property type="entry name" value="ArgP"/>
</dbReference>
<dbReference type="Proteomes" id="UP000184191">
    <property type="component" value="Unassembled WGS sequence"/>
</dbReference>
<keyword evidence="2" id="KW-0805">Transcription regulation</keyword>
<keyword evidence="4" id="KW-0804">Transcription</keyword>
<dbReference type="SUPFAM" id="SSF53850">
    <property type="entry name" value="Periplasmic binding protein-like II"/>
    <property type="match status" value="1"/>
</dbReference>
<evidence type="ECO:0000313" key="6">
    <source>
        <dbReference type="EMBL" id="SHL19294.1"/>
    </source>
</evidence>
<dbReference type="PROSITE" id="PS50931">
    <property type="entry name" value="HTH_LYSR"/>
    <property type="match status" value="1"/>
</dbReference>
<sequence length="295" mass="31321">MNLDPQQLAALCAILRCGTFDAAAADLGLTQSAISQRLKALETRVGAQLVHRGQPSTGTAAGLRLAAHGDQIALLEAQLARQITGFTPAPRTRLRLAVNADSLATWLPAALAELPDHLFDLVIDDQDAAHDRLTRGEVLGALTTRANPLPGCDVLALGSLRYIATASPGFMAHHFPDGVTASALVRAPMLRFDAKDRLQEQWIARHLGRTVSPPCHMFPSSEGFVAAARLGLGWGLNPEPLVADALASGALVPLLPDAALDTPLYWQSSRVLGAALTPLTRALRRAARQMLYPPA</sequence>
<dbReference type="InterPro" id="IPR005119">
    <property type="entry name" value="LysR_subst-bd"/>
</dbReference>
<dbReference type="EMBL" id="FRBN01000007">
    <property type="protein sequence ID" value="SHL19294.1"/>
    <property type="molecule type" value="Genomic_DNA"/>
</dbReference>
<dbReference type="Pfam" id="PF03466">
    <property type="entry name" value="LysR_substrate"/>
    <property type="match status" value="1"/>
</dbReference>
<gene>
    <name evidence="6" type="ORF">SAMN05444414_10754</name>
</gene>
<dbReference type="OrthoDB" id="3252676at2"/>
<dbReference type="InterPro" id="IPR000847">
    <property type="entry name" value="LysR_HTH_N"/>
</dbReference>
<dbReference type="SUPFAM" id="SSF46785">
    <property type="entry name" value="Winged helix' DNA-binding domain"/>
    <property type="match status" value="1"/>
</dbReference>
<dbReference type="PANTHER" id="PTHR30579:SF2">
    <property type="entry name" value="HTH-TYPE TRANSCRIPTIONAL REGULATOR ARGP"/>
    <property type="match status" value="1"/>
</dbReference>
<protein>
    <submittedName>
        <fullName evidence="6">LysR family transcriptional regulator, chromosome initiation inhibitor</fullName>
    </submittedName>
</protein>
<dbReference type="NCBIfam" id="TIGR03298">
    <property type="entry name" value="argP"/>
    <property type="match status" value="1"/>
</dbReference>
<dbReference type="Pfam" id="PF00126">
    <property type="entry name" value="HTH_1"/>
    <property type="match status" value="1"/>
</dbReference>
<dbReference type="Gene3D" id="3.40.190.290">
    <property type="match status" value="1"/>
</dbReference>
<evidence type="ECO:0000259" key="5">
    <source>
        <dbReference type="PROSITE" id="PS50931"/>
    </source>
</evidence>
<feature type="domain" description="HTH lysR-type" evidence="5">
    <location>
        <begin position="3"/>
        <end position="59"/>
    </location>
</feature>